<gene>
    <name evidence="1" type="ORF">MUN87_20610</name>
</gene>
<protein>
    <submittedName>
        <fullName evidence="1">Histidine phosphatase family protein</fullName>
    </submittedName>
</protein>
<dbReference type="Gene3D" id="3.40.50.1240">
    <property type="entry name" value="Phosphoglycerate mutase-like"/>
    <property type="match status" value="1"/>
</dbReference>
<dbReference type="PANTHER" id="PTHR48100:SF59">
    <property type="entry name" value="ADENOSYLCOBALAMIN_ALPHA-RIBAZOLE PHOSPHATASE"/>
    <property type="match status" value="1"/>
</dbReference>
<dbReference type="Proteomes" id="UP000831537">
    <property type="component" value="Chromosome"/>
</dbReference>
<keyword evidence="2" id="KW-1185">Reference proteome</keyword>
<organism evidence="1 2">
    <name type="scientific">Gracilibacillus salinarum</name>
    <dbReference type="NCBI Taxonomy" id="2932255"/>
    <lineage>
        <taxon>Bacteria</taxon>
        <taxon>Bacillati</taxon>
        <taxon>Bacillota</taxon>
        <taxon>Bacilli</taxon>
        <taxon>Bacillales</taxon>
        <taxon>Bacillaceae</taxon>
        <taxon>Gracilibacillus</taxon>
    </lineage>
</organism>
<dbReference type="CDD" id="cd07067">
    <property type="entry name" value="HP_PGM_like"/>
    <property type="match status" value="1"/>
</dbReference>
<dbReference type="InterPro" id="IPR001345">
    <property type="entry name" value="PG/BPGM_mutase_AS"/>
</dbReference>
<sequence length="197" mass="22282">MTNIYLVRHGETDWNALGKIQGQTDIPLNNDGKSQADECGRYLQTLEWDMLISSSLKRASETAQIINKYVQLPYVEMDAFKERRFGAAEGMTVFERMEAFPDGVYPNAEEMPELTERVVAGLEEVHQRYTGKRIILVAHGAVINALLSHFSNGAIGSGKTKLVNGSLNLMERLEETWHIHHYNQTTHLTLYKEKGSV</sequence>
<dbReference type="Pfam" id="PF00300">
    <property type="entry name" value="His_Phos_1"/>
    <property type="match status" value="1"/>
</dbReference>
<dbReference type="InterPro" id="IPR003094">
    <property type="entry name" value="6Pfruct_kin"/>
</dbReference>
<evidence type="ECO:0000313" key="2">
    <source>
        <dbReference type="Proteomes" id="UP000831537"/>
    </source>
</evidence>
<dbReference type="RefSeq" id="WP_244743629.1">
    <property type="nucleotide sequence ID" value="NZ_CP095071.1"/>
</dbReference>
<reference evidence="1 2" key="1">
    <citation type="submission" date="2022-04" db="EMBL/GenBank/DDBJ databases">
        <title>Gracilibacillus sp. isolated from saltern.</title>
        <authorList>
            <person name="Won M."/>
            <person name="Lee C.-M."/>
            <person name="Woen H.-Y."/>
            <person name="Kwon S.-W."/>
        </authorList>
    </citation>
    <scope>NUCLEOTIDE SEQUENCE [LARGE SCALE GENOMIC DNA]</scope>
    <source>
        <strain evidence="1 2">SSPM10-3</strain>
    </source>
</reference>
<proteinExistence type="predicted"/>
<name>A0ABY4GKX3_9BACI</name>
<dbReference type="SMART" id="SM00855">
    <property type="entry name" value="PGAM"/>
    <property type="match status" value="1"/>
</dbReference>
<dbReference type="PANTHER" id="PTHR48100">
    <property type="entry name" value="BROAD-SPECIFICITY PHOSPHATASE YOR283W-RELATED"/>
    <property type="match status" value="1"/>
</dbReference>
<accession>A0ABY4GKX3</accession>
<dbReference type="InterPro" id="IPR050275">
    <property type="entry name" value="PGM_Phosphatase"/>
</dbReference>
<evidence type="ECO:0000313" key="1">
    <source>
        <dbReference type="EMBL" id="UOQ85015.1"/>
    </source>
</evidence>
<dbReference type="InterPro" id="IPR013078">
    <property type="entry name" value="His_Pase_superF_clade-1"/>
</dbReference>
<dbReference type="InterPro" id="IPR029033">
    <property type="entry name" value="His_PPase_superfam"/>
</dbReference>
<dbReference type="SUPFAM" id="SSF53254">
    <property type="entry name" value="Phosphoglycerate mutase-like"/>
    <property type="match status" value="1"/>
</dbReference>
<dbReference type="PRINTS" id="PR00991">
    <property type="entry name" value="6PFRUCTKNASE"/>
</dbReference>
<dbReference type="PROSITE" id="PS00175">
    <property type="entry name" value="PG_MUTASE"/>
    <property type="match status" value="1"/>
</dbReference>
<dbReference type="EMBL" id="CP095071">
    <property type="protein sequence ID" value="UOQ85015.1"/>
    <property type="molecule type" value="Genomic_DNA"/>
</dbReference>